<feature type="transmembrane region" description="Helical" evidence="7">
    <location>
        <begin position="215"/>
        <end position="239"/>
    </location>
</feature>
<reference evidence="8 9" key="1">
    <citation type="submission" date="2018-08" db="EMBL/GenBank/DDBJ databases">
        <title>Mountain-cultivated ginseng endophyte, Burkholderia stabilis and its activity against ginseng root rot disease.</title>
        <authorList>
            <person name="Tapan Kumar M."/>
            <person name="Bae H."/>
            <person name="Shanmugam G."/>
            <person name="Jeon J."/>
        </authorList>
    </citation>
    <scope>NUCLEOTIDE SEQUENCE [LARGE SCALE GENOMIC DNA]</scope>
    <source>
        <strain evidence="8 9">EB159</strain>
    </source>
</reference>
<dbReference type="RefSeq" id="WP_129517724.1">
    <property type="nucleotide sequence ID" value="NZ_QWEX01000003.1"/>
</dbReference>
<comment type="caution">
    <text evidence="8">The sequence shown here is derived from an EMBL/GenBank/DDBJ whole genome shotgun (WGS) entry which is preliminary data.</text>
</comment>
<evidence type="ECO:0000313" key="9">
    <source>
        <dbReference type="Proteomes" id="UP000289650"/>
    </source>
</evidence>
<name>A0A4Q2A7R1_9BURK</name>
<feature type="transmembrane region" description="Helical" evidence="7">
    <location>
        <begin position="39"/>
        <end position="59"/>
    </location>
</feature>
<keyword evidence="3 7" id="KW-1003">Cell membrane</keyword>
<dbReference type="PRINTS" id="PR00953">
    <property type="entry name" value="TYPE3IMRPROT"/>
</dbReference>
<dbReference type="PANTHER" id="PTHR30065:SF7">
    <property type="entry name" value="SECRETION SYSTEM APPARATUS PROTEIN SSAT"/>
    <property type="match status" value="1"/>
</dbReference>
<dbReference type="InterPro" id="IPR002010">
    <property type="entry name" value="T3SS_IM_R"/>
</dbReference>
<dbReference type="NCBIfam" id="TIGR01401">
    <property type="entry name" value="fliR_like_III"/>
    <property type="match status" value="1"/>
</dbReference>
<protein>
    <submittedName>
        <fullName evidence="8">EscT/YscT/HrcT family type III secretion system export apparatus protein</fullName>
    </submittedName>
</protein>
<sequence>MTAAIAIEWLPVVALSMLRPLGAMLLVPVFSTATLGGALARNALVLAITLPVLALHDLWPAADGARSWSTYLWLACGELSIGLMIGFCAAVPFWALDMAGFLIDMMRGASMASVLNPLLGQQSSVTGIMFSHVFSLLFMMFGGFHALLEAIYASYLTLPPGAVFRFRPAALDFFGQQWQLMYTLCLRFAMPAIVAILLVDMALGLVNRSAQQLNVFFVAMPIKSAFALLLMIICASFAFQVPLMESRLLTEYTARLANLLR</sequence>
<dbReference type="OrthoDB" id="9153610at2"/>
<keyword evidence="6 7" id="KW-0472">Membrane</keyword>
<dbReference type="Pfam" id="PF01311">
    <property type="entry name" value="Bac_export_1"/>
    <property type="match status" value="1"/>
</dbReference>
<keyword evidence="5 7" id="KW-1133">Transmembrane helix</keyword>
<dbReference type="EMBL" id="QWEX01000003">
    <property type="protein sequence ID" value="RXV65279.1"/>
    <property type="molecule type" value="Genomic_DNA"/>
</dbReference>
<evidence type="ECO:0000256" key="1">
    <source>
        <dbReference type="ARBA" id="ARBA00004651"/>
    </source>
</evidence>
<evidence type="ECO:0000256" key="2">
    <source>
        <dbReference type="ARBA" id="ARBA00009772"/>
    </source>
</evidence>
<dbReference type="GO" id="GO:0006605">
    <property type="term" value="P:protein targeting"/>
    <property type="evidence" value="ECO:0007669"/>
    <property type="project" value="UniProtKB-UniRule"/>
</dbReference>
<accession>A0A4Q2A7R1</accession>
<dbReference type="PANTHER" id="PTHR30065">
    <property type="entry name" value="FLAGELLAR BIOSYNTHETIC PROTEIN FLIR"/>
    <property type="match status" value="1"/>
</dbReference>
<evidence type="ECO:0000256" key="6">
    <source>
        <dbReference type="ARBA" id="ARBA00023136"/>
    </source>
</evidence>
<evidence type="ECO:0000256" key="7">
    <source>
        <dbReference type="RuleBase" id="RU362072"/>
    </source>
</evidence>
<feature type="transmembrane region" description="Helical" evidence="7">
    <location>
        <begin position="124"/>
        <end position="148"/>
    </location>
</feature>
<dbReference type="InterPro" id="IPR006304">
    <property type="entry name" value="T3SS_SpaR/YscT"/>
</dbReference>
<feature type="transmembrane region" description="Helical" evidence="7">
    <location>
        <begin position="79"/>
        <end position="103"/>
    </location>
</feature>
<evidence type="ECO:0000313" key="8">
    <source>
        <dbReference type="EMBL" id="RXV65279.1"/>
    </source>
</evidence>
<feature type="transmembrane region" description="Helical" evidence="7">
    <location>
        <begin position="6"/>
        <end position="27"/>
    </location>
</feature>
<comment type="subcellular location">
    <subcellularLocation>
        <location evidence="1 7">Cell membrane</location>
        <topology evidence="1 7">Multi-pass membrane protein</topology>
    </subcellularLocation>
</comment>
<evidence type="ECO:0000256" key="4">
    <source>
        <dbReference type="ARBA" id="ARBA00022692"/>
    </source>
</evidence>
<feature type="transmembrane region" description="Helical" evidence="7">
    <location>
        <begin position="180"/>
        <end position="203"/>
    </location>
</feature>
<dbReference type="Proteomes" id="UP000289650">
    <property type="component" value="Unassembled WGS sequence"/>
</dbReference>
<dbReference type="AlphaFoldDB" id="A0A4Q2A7R1"/>
<comment type="similarity">
    <text evidence="2 7">Belongs to the FliR/MopE/SpaR family.</text>
</comment>
<organism evidence="8 9">
    <name type="scientific">Burkholderia stabilis</name>
    <dbReference type="NCBI Taxonomy" id="95485"/>
    <lineage>
        <taxon>Bacteria</taxon>
        <taxon>Pseudomonadati</taxon>
        <taxon>Pseudomonadota</taxon>
        <taxon>Betaproteobacteria</taxon>
        <taxon>Burkholderiales</taxon>
        <taxon>Burkholderiaceae</taxon>
        <taxon>Burkholderia</taxon>
        <taxon>Burkholderia cepacia complex</taxon>
    </lineage>
</organism>
<evidence type="ECO:0000256" key="5">
    <source>
        <dbReference type="ARBA" id="ARBA00022989"/>
    </source>
</evidence>
<keyword evidence="4 7" id="KW-0812">Transmembrane</keyword>
<evidence type="ECO:0000256" key="3">
    <source>
        <dbReference type="ARBA" id="ARBA00022475"/>
    </source>
</evidence>
<proteinExistence type="inferred from homology"/>
<dbReference type="GO" id="GO:0005886">
    <property type="term" value="C:plasma membrane"/>
    <property type="evidence" value="ECO:0007669"/>
    <property type="project" value="UniProtKB-SubCell"/>
</dbReference>
<gene>
    <name evidence="8" type="ORF">D1006_34745</name>
</gene>